<organism evidence="3 4">
    <name type="scientific">Parascaris univalens</name>
    <name type="common">Nematode worm</name>
    <dbReference type="NCBI Taxonomy" id="6257"/>
    <lineage>
        <taxon>Eukaryota</taxon>
        <taxon>Metazoa</taxon>
        <taxon>Ecdysozoa</taxon>
        <taxon>Nematoda</taxon>
        <taxon>Chromadorea</taxon>
        <taxon>Rhabditida</taxon>
        <taxon>Spirurina</taxon>
        <taxon>Ascaridomorpha</taxon>
        <taxon>Ascaridoidea</taxon>
        <taxon>Ascarididae</taxon>
        <taxon>Parascaris</taxon>
    </lineage>
</organism>
<dbReference type="Pfam" id="PF10328">
    <property type="entry name" value="7TM_GPCR_Srx"/>
    <property type="match status" value="1"/>
</dbReference>
<dbReference type="PANTHER" id="PTHR23017">
    <property type="entry name" value="SERPENTINE RECEPTOR, CLASS X"/>
    <property type="match status" value="1"/>
</dbReference>
<dbReference type="SUPFAM" id="SSF81321">
    <property type="entry name" value="Family A G protein-coupled receptor-like"/>
    <property type="match status" value="1"/>
</dbReference>
<keyword evidence="3" id="KW-1185">Reference proteome</keyword>
<evidence type="ECO:0000313" key="4">
    <source>
        <dbReference type="WBParaSite" id="PgR011_g102_t01"/>
    </source>
</evidence>
<keyword evidence="1" id="KW-0812">Transmembrane</keyword>
<protein>
    <submittedName>
        <fullName evidence="4">7TM GPCR serpentine receptor class x (Srx) domain-containing protein</fullName>
    </submittedName>
</protein>
<dbReference type="Proteomes" id="UP000887569">
    <property type="component" value="Unplaced"/>
</dbReference>
<sequence length="124" mass="14013">LFKDSSICFTFSSISVSSSEQKRRNSREVRLFVQAVLQDSAFLTVLIFYIVISSQMHTKWGVFFTTTFAWEMLHTLDGMIIIACNEELRTAIIHPFSSTRSAVVVIGDATSMKNPRTSRVSPNK</sequence>
<feature type="transmembrane region" description="Helical" evidence="1">
    <location>
        <begin position="31"/>
        <end position="52"/>
    </location>
</feature>
<dbReference type="PANTHER" id="PTHR23017:SF3">
    <property type="entry name" value="G-PROTEIN COUPLED RECEPTORS FAMILY 1 PROFILE DOMAIN-CONTAINING PROTEIN"/>
    <property type="match status" value="1"/>
</dbReference>
<evidence type="ECO:0000256" key="1">
    <source>
        <dbReference type="SAM" id="Phobius"/>
    </source>
</evidence>
<keyword evidence="1" id="KW-1133">Transmembrane helix</keyword>
<evidence type="ECO:0000313" key="3">
    <source>
        <dbReference type="Proteomes" id="UP000887569"/>
    </source>
</evidence>
<evidence type="ECO:0000259" key="2">
    <source>
        <dbReference type="Pfam" id="PF10328"/>
    </source>
</evidence>
<proteinExistence type="predicted"/>
<dbReference type="AlphaFoldDB" id="A0A915ANI1"/>
<feature type="domain" description="7TM GPCR serpentine receptor class x (Srx)" evidence="2">
    <location>
        <begin position="12"/>
        <end position="85"/>
    </location>
</feature>
<reference evidence="4" key="1">
    <citation type="submission" date="2022-11" db="UniProtKB">
        <authorList>
            <consortium name="WormBaseParasite"/>
        </authorList>
    </citation>
    <scope>IDENTIFICATION</scope>
</reference>
<keyword evidence="1" id="KW-0472">Membrane</keyword>
<dbReference type="InterPro" id="IPR019430">
    <property type="entry name" value="7TM_GPCR_serpentine_rcpt_Srx"/>
</dbReference>
<dbReference type="WBParaSite" id="PgR011_g102_t01">
    <property type="protein sequence ID" value="PgR011_g102_t01"/>
    <property type="gene ID" value="PgR011_g102"/>
</dbReference>
<accession>A0A915ANI1</accession>
<name>A0A915ANI1_PARUN</name>